<gene>
    <name evidence="5" type="ORF">B7H23_05465</name>
</gene>
<comment type="subcellular location">
    <subcellularLocation>
        <location evidence="1">Cell envelope</location>
    </subcellularLocation>
</comment>
<dbReference type="PANTHER" id="PTHR46847:SF1">
    <property type="entry name" value="D-ALLOSE-BINDING PERIPLASMIC PROTEIN-RELATED"/>
    <property type="match status" value="1"/>
</dbReference>
<evidence type="ECO:0000259" key="4">
    <source>
        <dbReference type="Pfam" id="PF13407"/>
    </source>
</evidence>
<organism evidence="5 6">
    <name type="scientific">Notoacmeibacter marinus</name>
    <dbReference type="NCBI Taxonomy" id="1876515"/>
    <lineage>
        <taxon>Bacteria</taxon>
        <taxon>Pseudomonadati</taxon>
        <taxon>Pseudomonadota</taxon>
        <taxon>Alphaproteobacteria</taxon>
        <taxon>Hyphomicrobiales</taxon>
        <taxon>Notoacmeibacteraceae</taxon>
        <taxon>Notoacmeibacter</taxon>
    </lineage>
</organism>
<dbReference type="GO" id="GO:0030246">
    <property type="term" value="F:carbohydrate binding"/>
    <property type="evidence" value="ECO:0007669"/>
    <property type="project" value="UniProtKB-ARBA"/>
</dbReference>
<evidence type="ECO:0000313" key="5">
    <source>
        <dbReference type="EMBL" id="OXT02948.1"/>
    </source>
</evidence>
<comment type="caution">
    <text evidence="5">The sequence shown here is derived from an EMBL/GenBank/DDBJ whole genome shotgun (WGS) entry which is preliminary data.</text>
</comment>
<keyword evidence="3" id="KW-0732">Signal</keyword>
<dbReference type="SUPFAM" id="SSF53822">
    <property type="entry name" value="Periplasmic binding protein-like I"/>
    <property type="match status" value="1"/>
</dbReference>
<comment type="similarity">
    <text evidence="2">Belongs to the bacterial solute-binding protein 2 family.</text>
</comment>
<evidence type="ECO:0000256" key="3">
    <source>
        <dbReference type="ARBA" id="ARBA00022729"/>
    </source>
</evidence>
<dbReference type="AlphaFoldDB" id="A0A231V447"/>
<dbReference type="Pfam" id="PF13407">
    <property type="entry name" value="Peripla_BP_4"/>
    <property type="match status" value="1"/>
</dbReference>
<evidence type="ECO:0000256" key="1">
    <source>
        <dbReference type="ARBA" id="ARBA00004196"/>
    </source>
</evidence>
<dbReference type="InterPro" id="IPR025997">
    <property type="entry name" value="SBP_2_dom"/>
</dbReference>
<accession>A0A231V447</accession>
<dbReference type="Gene3D" id="3.40.50.2300">
    <property type="match status" value="2"/>
</dbReference>
<protein>
    <submittedName>
        <fullName evidence="5">Rhizopine-binding protein</fullName>
    </submittedName>
</protein>
<name>A0A231V447_9HYPH</name>
<dbReference type="GO" id="GO:0030313">
    <property type="term" value="C:cell envelope"/>
    <property type="evidence" value="ECO:0007669"/>
    <property type="project" value="UniProtKB-SubCell"/>
</dbReference>
<reference evidence="6" key="1">
    <citation type="journal article" date="2017" name="Int. J. Syst. Evol. Microbiol.">
        <title>Notoacmeibacter marinus gen. nov., sp. nov., isolated from the gut of a limpet and proposal of Notoacmeibacteraceae fam. nov. in the order Rhizobiales of the class Alphaproteobacteria.</title>
        <authorList>
            <person name="Huang Z."/>
            <person name="Guo F."/>
            <person name="Lai Q."/>
        </authorList>
    </citation>
    <scope>NUCLEOTIDE SEQUENCE [LARGE SCALE GENOMIC DNA]</scope>
    <source>
        <strain evidence="6">XMTR2A4</strain>
    </source>
</reference>
<keyword evidence="6" id="KW-1185">Reference proteome</keyword>
<evidence type="ECO:0000313" key="6">
    <source>
        <dbReference type="Proteomes" id="UP000215405"/>
    </source>
</evidence>
<dbReference type="Proteomes" id="UP000215405">
    <property type="component" value="Unassembled WGS sequence"/>
</dbReference>
<evidence type="ECO:0000256" key="2">
    <source>
        <dbReference type="ARBA" id="ARBA00007639"/>
    </source>
</evidence>
<feature type="domain" description="Periplasmic binding protein" evidence="4">
    <location>
        <begin position="21"/>
        <end position="276"/>
    </location>
</feature>
<dbReference type="InterPro" id="IPR028082">
    <property type="entry name" value="Peripla_BP_I"/>
</dbReference>
<proteinExistence type="inferred from homology"/>
<sequence length="298" mass="31455">MASAPFAGAASAATIGVAFADDDTFLKLLRAGVEDEASKRGDVSLTVEVAGKDADRQMDTLKSFIDHKVDAMIVNLVNSDNGKAVSQMASEAGIPLVYVNTQPINAAELPRRQTFVASDDEKGGTLQAKEACRLLNGKGRIVLMMGELTNPAARRRSDAVAAVAKTEECSGLEIVERQSANWKRDQGTSVMGEWLNADVAFDAVLANNDDMALGALRIMSLRGLPMDEIVVAGIDATPAALTAMKTEELDFTVYQNASAQGAGAIKAAIDLIAGEKVPPAIDIPYELVTPANLANYVE</sequence>
<dbReference type="EMBL" id="NBYO01000001">
    <property type="protein sequence ID" value="OXT02948.1"/>
    <property type="molecule type" value="Genomic_DNA"/>
</dbReference>
<dbReference type="PANTHER" id="PTHR46847">
    <property type="entry name" value="D-ALLOSE-BINDING PERIPLASMIC PROTEIN-RELATED"/>
    <property type="match status" value="1"/>
</dbReference>